<dbReference type="InterPro" id="IPR021255">
    <property type="entry name" value="DUF2807"/>
</dbReference>
<dbReference type="Pfam" id="PF10988">
    <property type="entry name" value="DUF2807"/>
    <property type="match status" value="1"/>
</dbReference>
<dbReference type="Pfam" id="PF14060">
    <property type="entry name" value="DUF4252"/>
    <property type="match status" value="1"/>
</dbReference>
<evidence type="ECO:0000313" key="3">
    <source>
        <dbReference type="Proteomes" id="UP000620064"/>
    </source>
</evidence>
<dbReference type="EMBL" id="BMLV01000005">
    <property type="protein sequence ID" value="GGP05779.1"/>
    <property type="molecule type" value="Genomic_DNA"/>
</dbReference>
<organism evidence="2 3">
    <name type="scientific">Cloacibacterium rupense</name>
    <dbReference type="NCBI Taxonomy" id="517423"/>
    <lineage>
        <taxon>Bacteria</taxon>
        <taxon>Pseudomonadati</taxon>
        <taxon>Bacteroidota</taxon>
        <taxon>Flavobacteriia</taxon>
        <taxon>Flavobacteriales</taxon>
        <taxon>Weeksellaceae</taxon>
    </lineage>
</organism>
<feature type="domain" description="Putative auto-transporter adhesin head GIN" evidence="1">
    <location>
        <begin position="182"/>
        <end position="384"/>
    </location>
</feature>
<evidence type="ECO:0000259" key="1">
    <source>
        <dbReference type="Pfam" id="PF10988"/>
    </source>
</evidence>
<dbReference type="Proteomes" id="UP000620064">
    <property type="component" value="Unassembled WGS sequence"/>
</dbReference>
<accession>A0ABQ2NMN1</accession>
<sequence length="402" mass="43749">MFSTLNIFGQSDKLNQLFDQYQDTEGVTSIKIAKPMFRLLGNLSIEDEDLKKIKPLINKVNALKILVVEKPEKGNNDSIKAYNNFQKVQSSMLSALKNLNYEELMTVNSKDNKIKFLAANTSSDILDNLLLTINGEDSNVLMMLDGKISMNDVSNLVNDVQEKTQKPAPTNDNISSIRSVEAFHGVDISAGVIVDFTQGNDRKVEVIADADKMQYVKTKVENGILKVSIDRSSNKNLKFKKLLINIQNPKLDDLYVSSGSIFKTKNKVSDEKLNAQINSGAIVTADFDYNEMTIQANSGSVLTLDINAKMLDFSGNSGMIINAKGNAENASFKLGSGASCNAQNLISKNVKVDVNSGAIAKVNVSSTLDVNASSGAIVQYKGNPEVTSNVKKSSGAIIKKID</sequence>
<evidence type="ECO:0000313" key="2">
    <source>
        <dbReference type="EMBL" id="GGP05779.1"/>
    </source>
</evidence>
<gene>
    <name evidence="2" type="ORF">GCM10010992_23220</name>
</gene>
<name>A0ABQ2NMN1_9FLAO</name>
<proteinExistence type="predicted"/>
<comment type="caution">
    <text evidence="2">The sequence shown here is derived from an EMBL/GenBank/DDBJ whole genome shotgun (WGS) entry which is preliminary data.</text>
</comment>
<reference evidence="3" key="1">
    <citation type="journal article" date="2019" name="Int. J. Syst. Evol. Microbiol.">
        <title>The Global Catalogue of Microorganisms (GCM) 10K type strain sequencing project: providing services to taxonomists for standard genome sequencing and annotation.</title>
        <authorList>
            <consortium name="The Broad Institute Genomics Platform"/>
            <consortium name="The Broad Institute Genome Sequencing Center for Infectious Disease"/>
            <person name="Wu L."/>
            <person name="Ma J."/>
        </authorList>
    </citation>
    <scope>NUCLEOTIDE SEQUENCE [LARGE SCALE GENOMIC DNA]</scope>
    <source>
        <strain evidence="3">CGMCC 1.7656</strain>
    </source>
</reference>
<keyword evidence="3" id="KW-1185">Reference proteome</keyword>
<dbReference type="InterPro" id="IPR025348">
    <property type="entry name" value="DUF4252"/>
</dbReference>
<dbReference type="Gene3D" id="2.160.20.120">
    <property type="match status" value="1"/>
</dbReference>
<protein>
    <recommendedName>
        <fullName evidence="1">Putative auto-transporter adhesin head GIN domain-containing protein</fullName>
    </recommendedName>
</protein>